<evidence type="ECO:0000256" key="1">
    <source>
        <dbReference type="SAM" id="MobiDB-lite"/>
    </source>
</evidence>
<proteinExistence type="predicted"/>
<feature type="region of interest" description="Disordered" evidence="1">
    <location>
        <begin position="36"/>
        <end position="65"/>
    </location>
</feature>
<comment type="caution">
    <text evidence="2">The sequence shown here is derived from an EMBL/GenBank/DDBJ whole genome shotgun (WGS) entry which is preliminary data.</text>
</comment>
<organism evidence="2 3">
    <name type="scientific">Kitasatospora cinereorecta</name>
    <dbReference type="NCBI Taxonomy" id="285560"/>
    <lineage>
        <taxon>Bacteria</taxon>
        <taxon>Bacillati</taxon>
        <taxon>Actinomycetota</taxon>
        <taxon>Actinomycetes</taxon>
        <taxon>Kitasatosporales</taxon>
        <taxon>Streptomycetaceae</taxon>
        <taxon>Kitasatospora</taxon>
    </lineage>
</organism>
<sequence length="65" mass="6820">MSIRKQTRRIRLWGIRGLLGVTAVLVGLTAGTVVESGGGQAGGGTTSDIYHWNNTGSEAPPRPLM</sequence>
<reference evidence="3" key="1">
    <citation type="journal article" date="2019" name="Int. J. Syst. Evol. Microbiol.">
        <title>The Global Catalogue of Microorganisms (GCM) 10K type strain sequencing project: providing services to taxonomists for standard genome sequencing and annotation.</title>
        <authorList>
            <consortium name="The Broad Institute Genomics Platform"/>
            <consortium name="The Broad Institute Genome Sequencing Center for Infectious Disease"/>
            <person name="Wu L."/>
            <person name="Ma J."/>
        </authorList>
    </citation>
    <scope>NUCLEOTIDE SEQUENCE [LARGE SCALE GENOMIC DNA]</scope>
    <source>
        <strain evidence="3">CGMCC 4.1622</strain>
    </source>
</reference>
<dbReference type="RefSeq" id="WP_346143561.1">
    <property type="nucleotide sequence ID" value="NZ_BAAAUA010000013.1"/>
</dbReference>
<accession>A0ABW0V9G2</accession>
<feature type="compositionally biased region" description="Gly residues" evidence="1">
    <location>
        <begin position="36"/>
        <end position="45"/>
    </location>
</feature>
<evidence type="ECO:0000313" key="3">
    <source>
        <dbReference type="Proteomes" id="UP001596066"/>
    </source>
</evidence>
<name>A0ABW0V9G2_9ACTN</name>
<dbReference type="EMBL" id="JBHSOC010000011">
    <property type="protein sequence ID" value="MFC5641439.1"/>
    <property type="molecule type" value="Genomic_DNA"/>
</dbReference>
<keyword evidence="3" id="KW-1185">Reference proteome</keyword>
<protein>
    <submittedName>
        <fullName evidence="2">Uncharacterized protein</fullName>
    </submittedName>
</protein>
<dbReference type="Proteomes" id="UP001596066">
    <property type="component" value="Unassembled WGS sequence"/>
</dbReference>
<gene>
    <name evidence="2" type="ORF">ACFPZF_08700</name>
</gene>
<evidence type="ECO:0000313" key="2">
    <source>
        <dbReference type="EMBL" id="MFC5641439.1"/>
    </source>
</evidence>